<keyword evidence="3" id="KW-1003">Cell membrane</keyword>
<feature type="transmembrane region" description="Helical" evidence="8">
    <location>
        <begin position="12"/>
        <end position="36"/>
    </location>
</feature>
<sequence>MSRSPSRPGPLLVALCLAQTMLVLDVVVVTVALPAMRAGLGMAEADQQWIVTAYGLAYGGFMIVAGRAGDLYGHRRVLVTGLVAFTAASLLAGAAPNAPTLVAARAAQGLGAALVSPAALALLTTTFAEGPARNRALGIWGAVASGGVAAAGLVGGLLTDLLHWRAIFLVNLPVGLLAVGAVLALAPAARPARAARPDLAGAALLTSGAVLLAMGLSGAALPLAAAPVLLAAFWAVQLRRDRRGADPLVKPALLANAHVRHGNLICAFTASAALVTQYFGTLYLQNAAGLSPLGTGLVFAPVTLVIVLISGRAAGLMARFGARALLLGGAAVTALGLVLLALAPAFGGGWAMALPGLLLSGAGSGLSFAPSMAVATTGVADDDQGLASGLLNTAFQLGAPLGLAATSAVAVAAAGPDAPADGYRAAFWAALALPALAAVMTAALPRPASAGTPVAPDRRAARRPGLPPVVGDAPDSPGGGFPTPNGVLPPMRRGLRNGVIEPWRTFRRR</sequence>
<dbReference type="InterPro" id="IPR036259">
    <property type="entry name" value="MFS_trans_sf"/>
</dbReference>
<dbReference type="AlphaFoldDB" id="A0A7W3QKE9"/>
<evidence type="ECO:0000256" key="3">
    <source>
        <dbReference type="ARBA" id="ARBA00022475"/>
    </source>
</evidence>
<feature type="transmembrane region" description="Helical" evidence="8">
    <location>
        <begin position="322"/>
        <end position="343"/>
    </location>
</feature>
<keyword evidence="2" id="KW-0813">Transport</keyword>
<evidence type="ECO:0000256" key="5">
    <source>
        <dbReference type="ARBA" id="ARBA00022989"/>
    </source>
</evidence>
<feature type="transmembrane region" description="Helical" evidence="8">
    <location>
        <begin position="48"/>
        <end position="65"/>
    </location>
</feature>
<dbReference type="Gene3D" id="1.20.1720.10">
    <property type="entry name" value="Multidrug resistance protein D"/>
    <property type="match status" value="1"/>
</dbReference>
<evidence type="ECO:0000256" key="2">
    <source>
        <dbReference type="ARBA" id="ARBA00022448"/>
    </source>
</evidence>
<dbReference type="PROSITE" id="PS50850">
    <property type="entry name" value="MFS"/>
    <property type="match status" value="1"/>
</dbReference>
<feature type="region of interest" description="Disordered" evidence="7">
    <location>
        <begin position="447"/>
        <end position="493"/>
    </location>
</feature>
<feature type="transmembrane region" description="Helical" evidence="8">
    <location>
        <begin position="390"/>
        <end position="413"/>
    </location>
</feature>
<reference evidence="10 11" key="1">
    <citation type="submission" date="2020-08" db="EMBL/GenBank/DDBJ databases">
        <title>Genomic Encyclopedia of Type Strains, Phase IV (KMG-IV): sequencing the most valuable type-strain genomes for metagenomic binning, comparative biology and taxonomic classification.</title>
        <authorList>
            <person name="Goeker M."/>
        </authorList>
    </citation>
    <scope>NUCLEOTIDE SEQUENCE [LARGE SCALE GENOMIC DNA]</scope>
    <source>
        <strain evidence="10 11">DSM 44197</strain>
    </source>
</reference>
<keyword evidence="6 8" id="KW-0472">Membrane</keyword>
<feature type="transmembrane region" description="Helical" evidence="8">
    <location>
        <begin position="107"/>
        <end position="125"/>
    </location>
</feature>
<comment type="subcellular location">
    <subcellularLocation>
        <location evidence="1">Cell membrane</location>
        <topology evidence="1">Multi-pass membrane protein</topology>
    </subcellularLocation>
</comment>
<feature type="transmembrane region" description="Helical" evidence="8">
    <location>
        <begin position="425"/>
        <end position="444"/>
    </location>
</feature>
<evidence type="ECO:0000259" key="9">
    <source>
        <dbReference type="PROSITE" id="PS50850"/>
    </source>
</evidence>
<dbReference type="PANTHER" id="PTHR42718:SF46">
    <property type="entry name" value="BLR6921 PROTEIN"/>
    <property type="match status" value="1"/>
</dbReference>
<dbReference type="SUPFAM" id="SSF103473">
    <property type="entry name" value="MFS general substrate transporter"/>
    <property type="match status" value="1"/>
</dbReference>
<keyword evidence="5 8" id="KW-1133">Transmembrane helix</keyword>
<organism evidence="10 11">
    <name type="scientific">Actinomadura namibiensis</name>
    <dbReference type="NCBI Taxonomy" id="182080"/>
    <lineage>
        <taxon>Bacteria</taxon>
        <taxon>Bacillati</taxon>
        <taxon>Actinomycetota</taxon>
        <taxon>Actinomycetes</taxon>
        <taxon>Streptosporangiales</taxon>
        <taxon>Thermomonosporaceae</taxon>
        <taxon>Actinomadura</taxon>
    </lineage>
</organism>
<accession>A0A7W3QKE9</accession>
<dbReference type="PANTHER" id="PTHR42718">
    <property type="entry name" value="MAJOR FACILITATOR SUPERFAMILY MULTIDRUG TRANSPORTER MFSC"/>
    <property type="match status" value="1"/>
</dbReference>
<evidence type="ECO:0000256" key="1">
    <source>
        <dbReference type="ARBA" id="ARBA00004651"/>
    </source>
</evidence>
<dbReference type="GO" id="GO:0005886">
    <property type="term" value="C:plasma membrane"/>
    <property type="evidence" value="ECO:0007669"/>
    <property type="project" value="UniProtKB-SubCell"/>
</dbReference>
<gene>
    <name evidence="10" type="ORF">HNR61_002072</name>
</gene>
<dbReference type="InterPro" id="IPR011701">
    <property type="entry name" value="MFS"/>
</dbReference>
<dbReference type="CDD" id="cd17321">
    <property type="entry name" value="MFS_MMR_MDR_like"/>
    <property type="match status" value="1"/>
</dbReference>
<feature type="transmembrane region" description="Helical" evidence="8">
    <location>
        <begin position="164"/>
        <end position="186"/>
    </location>
</feature>
<evidence type="ECO:0000313" key="11">
    <source>
        <dbReference type="Proteomes" id="UP000572680"/>
    </source>
</evidence>
<feature type="transmembrane region" description="Helical" evidence="8">
    <location>
        <begin position="198"/>
        <end position="214"/>
    </location>
</feature>
<keyword evidence="4 8" id="KW-0812">Transmembrane</keyword>
<comment type="caution">
    <text evidence="10">The sequence shown here is derived from an EMBL/GenBank/DDBJ whole genome shotgun (WGS) entry which is preliminary data.</text>
</comment>
<evidence type="ECO:0000256" key="8">
    <source>
        <dbReference type="SAM" id="Phobius"/>
    </source>
</evidence>
<evidence type="ECO:0000256" key="6">
    <source>
        <dbReference type="ARBA" id="ARBA00023136"/>
    </source>
</evidence>
<dbReference type="InterPro" id="IPR020846">
    <property type="entry name" value="MFS_dom"/>
</dbReference>
<keyword evidence="11" id="KW-1185">Reference proteome</keyword>
<feature type="domain" description="Major facilitator superfamily (MFS) profile" evidence="9">
    <location>
        <begin position="11"/>
        <end position="449"/>
    </location>
</feature>
<protein>
    <submittedName>
        <fullName evidence="10">MFS family permease</fullName>
    </submittedName>
</protein>
<evidence type="ECO:0000256" key="7">
    <source>
        <dbReference type="SAM" id="MobiDB-lite"/>
    </source>
</evidence>
<feature type="transmembrane region" description="Helical" evidence="8">
    <location>
        <begin position="137"/>
        <end position="158"/>
    </location>
</feature>
<proteinExistence type="predicted"/>
<feature type="transmembrane region" description="Helical" evidence="8">
    <location>
        <begin position="290"/>
        <end position="310"/>
    </location>
</feature>
<dbReference type="RefSeq" id="WP_182842876.1">
    <property type="nucleotide sequence ID" value="NZ_BAAALP010000002.1"/>
</dbReference>
<dbReference type="GO" id="GO:0022857">
    <property type="term" value="F:transmembrane transporter activity"/>
    <property type="evidence" value="ECO:0007669"/>
    <property type="project" value="InterPro"/>
</dbReference>
<dbReference type="Proteomes" id="UP000572680">
    <property type="component" value="Unassembled WGS sequence"/>
</dbReference>
<dbReference type="Pfam" id="PF07690">
    <property type="entry name" value="MFS_1"/>
    <property type="match status" value="1"/>
</dbReference>
<evidence type="ECO:0000256" key="4">
    <source>
        <dbReference type="ARBA" id="ARBA00022692"/>
    </source>
</evidence>
<dbReference type="Gene3D" id="1.20.1250.20">
    <property type="entry name" value="MFS general substrate transporter like domains"/>
    <property type="match status" value="1"/>
</dbReference>
<evidence type="ECO:0000313" key="10">
    <source>
        <dbReference type="EMBL" id="MBA8950459.1"/>
    </source>
</evidence>
<dbReference type="EMBL" id="JACJIA010000002">
    <property type="protein sequence ID" value="MBA8950459.1"/>
    <property type="molecule type" value="Genomic_DNA"/>
</dbReference>
<name>A0A7W3QKE9_ACTNM</name>
<feature type="transmembrane region" description="Helical" evidence="8">
    <location>
        <begin position="349"/>
        <end position="369"/>
    </location>
</feature>
<feature type="transmembrane region" description="Helical" evidence="8">
    <location>
        <begin position="77"/>
        <end position="95"/>
    </location>
</feature>